<reference evidence="6 7" key="1">
    <citation type="submission" date="2019-11" db="EMBL/GenBank/DDBJ databases">
        <title>Comparative genomics of hydrocarbon-degrading Desulfosarcina strains.</title>
        <authorList>
            <person name="Watanabe M."/>
            <person name="Kojima H."/>
            <person name="Fukui M."/>
        </authorList>
    </citation>
    <scope>NUCLEOTIDE SEQUENCE [LARGE SCALE GENOMIC DNA]</scope>
    <source>
        <strain evidence="7">oXyS1</strain>
    </source>
</reference>
<dbReference type="PROSITE" id="PS50045">
    <property type="entry name" value="SIGMA54_INTERACT_4"/>
    <property type="match status" value="1"/>
</dbReference>
<evidence type="ECO:0000259" key="5">
    <source>
        <dbReference type="PROSITE" id="PS50045"/>
    </source>
</evidence>
<dbReference type="Pfam" id="PF00158">
    <property type="entry name" value="Sigma54_activat"/>
    <property type="match status" value="1"/>
</dbReference>
<keyword evidence="2" id="KW-0067">ATP-binding</keyword>
<dbReference type="PROSITE" id="PS00688">
    <property type="entry name" value="SIGMA54_INTERACT_3"/>
    <property type="match status" value="1"/>
</dbReference>
<dbReference type="RefSeq" id="WP_155310669.1">
    <property type="nucleotide sequence ID" value="NZ_AP021879.1"/>
</dbReference>
<dbReference type="CDD" id="cd00009">
    <property type="entry name" value="AAA"/>
    <property type="match status" value="1"/>
</dbReference>
<dbReference type="InterPro" id="IPR002197">
    <property type="entry name" value="HTH_Fis"/>
</dbReference>
<dbReference type="Gene3D" id="3.40.50.300">
    <property type="entry name" value="P-loop containing nucleotide triphosphate hydrolases"/>
    <property type="match status" value="1"/>
</dbReference>
<dbReference type="SMART" id="SM00382">
    <property type="entry name" value="AAA"/>
    <property type="match status" value="1"/>
</dbReference>
<accession>A0A5K8A9U2</accession>
<dbReference type="InterPro" id="IPR011006">
    <property type="entry name" value="CheY-like_superfamily"/>
</dbReference>
<dbReference type="Pfam" id="PF25601">
    <property type="entry name" value="AAA_lid_14"/>
    <property type="match status" value="1"/>
</dbReference>
<dbReference type="GO" id="GO:0005524">
    <property type="term" value="F:ATP binding"/>
    <property type="evidence" value="ECO:0007669"/>
    <property type="project" value="UniProtKB-KW"/>
</dbReference>
<organism evidence="6 7">
    <name type="scientific">Desulfosarcina ovata subsp. ovata</name>
    <dbReference type="NCBI Taxonomy" id="2752305"/>
    <lineage>
        <taxon>Bacteria</taxon>
        <taxon>Pseudomonadati</taxon>
        <taxon>Thermodesulfobacteriota</taxon>
        <taxon>Desulfobacteria</taxon>
        <taxon>Desulfobacterales</taxon>
        <taxon>Desulfosarcinaceae</taxon>
        <taxon>Desulfosarcina</taxon>
    </lineage>
</organism>
<dbReference type="Proteomes" id="UP000422108">
    <property type="component" value="Chromosome"/>
</dbReference>
<evidence type="ECO:0000313" key="7">
    <source>
        <dbReference type="Proteomes" id="UP000422108"/>
    </source>
</evidence>
<dbReference type="Gene3D" id="1.10.10.60">
    <property type="entry name" value="Homeodomain-like"/>
    <property type="match status" value="1"/>
</dbReference>
<dbReference type="SUPFAM" id="SSF52540">
    <property type="entry name" value="P-loop containing nucleoside triphosphate hydrolases"/>
    <property type="match status" value="1"/>
</dbReference>
<protein>
    <submittedName>
        <fullName evidence="6">Acetoacetate metabolism regulatory protein AtoC</fullName>
    </submittedName>
</protein>
<dbReference type="PANTHER" id="PTHR32071:SF57">
    <property type="entry name" value="C4-DICARBOXYLATE TRANSPORT TRANSCRIPTIONAL REGULATORY PROTEIN DCTD"/>
    <property type="match status" value="1"/>
</dbReference>
<evidence type="ECO:0000256" key="4">
    <source>
        <dbReference type="ARBA" id="ARBA00023163"/>
    </source>
</evidence>
<keyword evidence="1" id="KW-0547">Nucleotide-binding</keyword>
<sequence length="448" mass="49363">MHPSVLIVACDGRPSDFMADPSLSRNLTWVHTTPGESVVAAMDRHQPGLVLVYSGTAANSRVLASVSHIKRRFPTTPVFLVARESSESLAIGALKAGVDDYFKYPLRAKALLAQIEQKLGSDNENLSKGTLSKDASKGYFPGKLVGESRIMEEINGLLERIAIVDSTVLITGETGTGKELAAGIIHTKSTRTRQPMVSVNCAALPDSLVESELFGYEKGAFTGAVTPTRGRFEQARGGTVFLDEIGDMTSLAQAKILRVIEEKAISPLGGGDPRPLDFRLVAATNRDPETLIAEGVFREDLFYRLNVARVHMPSLRDHPEDLPSLVAHAIDCLNLKFGRRVKGLSTAAMDALGQHSWPGNVRELMNLLEATYINMPADTIHFADLPVQFQRCLEDSRHMPENERAAILSALMETNWNKSTAARKLNWSRMTLYRKMAKHRIVEERRHP</sequence>
<evidence type="ECO:0000256" key="3">
    <source>
        <dbReference type="ARBA" id="ARBA00023015"/>
    </source>
</evidence>
<dbReference type="Gene3D" id="1.10.8.60">
    <property type="match status" value="1"/>
</dbReference>
<dbReference type="SUPFAM" id="SSF52172">
    <property type="entry name" value="CheY-like"/>
    <property type="match status" value="1"/>
</dbReference>
<dbReference type="GO" id="GO:0006355">
    <property type="term" value="P:regulation of DNA-templated transcription"/>
    <property type="evidence" value="ECO:0007669"/>
    <property type="project" value="InterPro"/>
</dbReference>
<dbReference type="InterPro" id="IPR058031">
    <property type="entry name" value="AAA_lid_NorR"/>
</dbReference>
<feature type="domain" description="Sigma-54 factor interaction" evidence="5">
    <location>
        <begin position="144"/>
        <end position="373"/>
    </location>
</feature>
<name>A0A5K8A9U2_9BACT</name>
<dbReference type="Gene3D" id="3.40.50.2300">
    <property type="match status" value="1"/>
</dbReference>
<dbReference type="SUPFAM" id="SSF46689">
    <property type="entry name" value="Homeodomain-like"/>
    <property type="match status" value="1"/>
</dbReference>
<dbReference type="FunFam" id="3.40.50.300:FF:000006">
    <property type="entry name" value="DNA-binding transcriptional regulator NtrC"/>
    <property type="match status" value="1"/>
</dbReference>
<dbReference type="EMBL" id="AP021879">
    <property type="protein sequence ID" value="BBO89473.1"/>
    <property type="molecule type" value="Genomic_DNA"/>
</dbReference>
<dbReference type="InterPro" id="IPR027417">
    <property type="entry name" value="P-loop_NTPase"/>
</dbReference>
<evidence type="ECO:0000313" key="6">
    <source>
        <dbReference type="EMBL" id="BBO89473.1"/>
    </source>
</evidence>
<dbReference type="InterPro" id="IPR025944">
    <property type="entry name" value="Sigma_54_int_dom_CS"/>
</dbReference>
<dbReference type="PANTHER" id="PTHR32071">
    <property type="entry name" value="TRANSCRIPTIONAL REGULATORY PROTEIN"/>
    <property type="match status" value="1"/>
</dbReference>
<gene>
    <name evidence="6" type="ORF">DSCOOX_26530</name>
</gene>
<dbReference type="InterPro" id="IPR009057">
    <property type="entry name" value="Homeodomain-like_sf"/>
</dbReference>
<evidence type="ECO:0000256" key="1">
    <source>
        <dbReference type="ARBA" id="ARBA00022741"/>
    </source>
</evidence>
<proteinExistence type="predicted"/>
<dbReference type="GO" id="GO:0043565">
    <property type="term" value="F:sequence-specific DNA binding"/>
    <property type="evidence" value="ECO:0007669"/>
    <property type="project" value="InterPro"/>
</dbReference>
<keyword evidence="7" id="KW-1185">Reference proteome</keyword>
<keyword evidence="3" id="KW-0805">Transcription regulation</keyword>
<dbReference type="InterPro" id="IPR003593">
    <property type="entry name" value="AAA+_ATPase"/>
</dbReference>
<evidence type="ECO:0000256" key="2">
    <source>
        <dbReference type="ARBA" id="ARBA00022840"/>
    </source>
</evidence>
<dbReference type="InterPro" id="IPR002078">
    <property type="entry name" value="Sigma_54_int"/>
</dbReference>
<keyword evidence="4" id="KW-0804">Transcription</keyword>
<dbReference type="PRINTS" id="PR01590">
    <property type="entry name" value="HTHFIS"/>
</dbReference>
<dbReference type="Pfam" id="PF02954">
    <property type="entry name" value="HTH_8"/>
    <property type="match status" value="1"/>
</dbReference>
<dbReference type="AlphaFoldDB" id="A0A5K8A9U2"/>